<dbReference type="PROSITE" id="PS51857">
    <property type="entry name" value="CSD_2"/>
    <property type="match status" value="1"/>
</dbReference>
<dbReference type="InterPro" id="IPR002059">
    <property type="entry name" value="CSP_DNA-bd"/>
</dbReference>
<accession>A0A2V4AKC4</accession>
<dbReference type="Pfam" id="PF00313">
    <property type="entry name" value="CSD"/>
    <property type="match status" value="1"/>
</dbReference>
<dbReference type="SMART" id="SM00357">
    <property type="entry name" value="CSP"/>
    <property type="match status" value="1"/>
</dbReference>
<keyword evidence="1" id="KW-0238">DNA-binding</keyword>
<reference evidence="1 2" key="1">
    <citation type="submission" date="2016-07" db="EMBL/GenBank/DDBJ databases">
        <title>Draft genome sequence of Prauserella muralis DSM 45305, isolated from a mould-covered wall in an indoor environment.</title>
        <authorList>
            <person name="Ruckert C."/>
            <person name="Albersmeier A."/>
            <person name="Jiang C.-L."/>
            <person name="Jiang Y."/>
            <person name="Kalinowski J."/>
            <person name="Schneider O."/>
            <person name="Winkler A."/>
            <person name="Zotchev S.B."/>
        </authorList>
    </citation>
    <scope>NUCLEOTIDE SEQUENCE [LARGE SCALE GENOMIC DNA]</scope>
    <source>
        <strain evidence="1 2">DSM 45305</strain>
    </source>
</reference>
<protein>
    <submittedName>
        <fullName evidence="1">DNA-binding protein</fullName>
    </submittedName>
</protein>
<sequence>MVTGKVIRFDESKGYGFVAPDAGGEDVFVHVNDLDFDKRLLTPGALVEFEVEDGDRGLKASRVRMVGRAGAEAGPVSDRDDEDGYDVLTVGEYLAEVTEVLLDAAPGVTAEQILAIRQRLVQLAHSHGWVDP</sequence>
<dbReference type="RefSeq" id="WP_245992811.1">
    <property type="nucleotide sequence ID" value="NZ_MASW01000006.1"/>
</dbReference>
<dbReference type="Gene3D" id="2.40.50.140">
    <property type="entry name" value="Nucleic acid-binding proteins"/>
    <property type="match status" value="1"/>
</dbReference>
<keyword evidence="2" id="KW-1185">Reference proteome</keyword>
<evidence type="ECO:0000313" key="2">
    <source>
        <dbReference type="Proteomes" id="UP000249915"/>
    </source>
</evidence>
<dbReference type="EMBL" id="MASW01000006">
    <property type="protein sequence ID" value="PXY20715.1"/>
    <property type="molecule type" value="Genomic_DNA"/>
</dbReference>
<dbReference type="PANTHER" id="PTHR46565:SF20">
    <property type="entry name" value="COLD SHOCK DOMAIN-CONTAINING PROTEIN 4"/>
    <property type="match status" value="1"/>
</dbReference>
<dbReference type="Proteomes" id="UP000249915">
    <property type="component" value="Unassembled WGS sequence"/>
</dbReference>
<dbReference type="CDD" id="cd04458">
    <property type="entry name" value="CSP_CDS"/>
    <property type="match status" value="1"/>
</dbReference>
<dbReference type="InterPro" id="IPR012340">
    <property type="entry name" value="NA-bd_OB-fold"/>
</dbReference>
<comment type="caution">
    <text evidence="1">The sequence shown here is derived from an EMBL/GenBank/DDBJ whole genome shotgun (WGS) entry which is preliminary data.</text>
</comment>
<dbReference type="PANTHER" id="PTHR46565">
    <property type="entry name" value="COLD SHOCK DOMAIN PROTEIN 2"/>
    <property type="match status" value="1"/>
</dbReference>
<proteinExistence type="predicted"/>
<dbReference type="InterPro" id="IPR011129">
    <property type="entry name" value="CSD"/>
</dbReference>
<organism evidence="1 2">
    <name type="scientific">Prauserella muralis</name>
    <dbReference type="NCBI Taxonomy" id="588067"/>
    <lineage>
        <taxon>Bacteria</taxon>
        <taxon>Bacillati</taxon>
        <taxon>Actinomycetota</taxon>
        <taxon>Actinomycetes</taxon>
        <taxon>Pseudonocardiales</taxon>
        <taxon>Pseudonocardiaceae</taxon>
        <taxon>Prauserella</taxon>
    </lineage>
</organism>
<dbReference type="GO" id="GO:0003677">
    <property type="term" value="F:DNA binding"/>
    <property type="evidence" value="ECO:0007669"/>
    <property type="project" value="UniProtKB-KW"/>
</dbReference>
<evidence type="ECO:0000313" key="1">
    <source>
        <dbReference type="EMBL" id="PXY20715.1"/>
    </source>
</evidence>
<dbReference type="AlphaFoldDB" id="A0A2V4AKC4"/>
<dbReference type="SUPFAM" id="SSF50249">
    <property type="entry name" value="Nucleic acid-binding proteins"/>
    <property type="match status" value="1"/>
</dbReference>
<gene>
    <name evidence="1" type="ORF">BAY60_24620</name>
</gene>
<name>A0A2V4AKC4_9PSEU</name>
<dbReference type="PRINTS" id="PR00050">
    <property type="entry name" value="COLDSHOCK"/>
</dbReference>